<evidence type="ECO:0000313" key="1">
    <source>
        <dbReference type="EMBL" id="QAA32194.1"/>
    </source>
</evidence>
<dbReference type="Gene3D" id="3.40.50.300">
    <property type="entry name" value="P-loop containing nucleotide triphosphate hydrolases"/>
    <property type="match status" value="1"/>
</dbReference>
<gene>
    <name evidence="1" type="ORF">C1I91_11380</name>
</gene>
<protein>
    <submittedName>
        <fullName evidence="1">Topology modulation protein</fullName>
    </submittedName>
</protein>
<keyword evidence="2" id="KW-1185">Reference proteome</keyword>
<dbReference type="PANTHER" id="PTHR37816">
    <property type="entry name" value="YALI0E33011P"/>
    <property type="match status" value="1"/>
</dbReference>
<dbReference type="OrthoDB" id="1201990at2"/>
<dbReference type="PANTHER" id="PTHR37816:SF3">
    <property type="entry name" value="MODULATES DNA TOPOLOGY"/>
    <property type="match status" value="1"/>
</dbReference>
<reference evidence="1 2" key="1">
    <citation type="submission" date="2018-01" db="EMBL/GenBank/DDBJ databases">
        <title>Genome Sequencing and Assembly of Anaerobacter polyendosporus strain CT4.</title>
        <authorList>
            <person name="Tachaapaikoon C."/>
            <person name="Sutheeworapong S."/>
            <person name="Jenjaroenpun P."/>
            <person name="Wongsurawat T."/>
            <person name="Nookeaw I."/>
            <person name="Cheawchanlertfa P."/>
            <person name="Kosugi A."/>
            <person name="Cheevadhanarak S."/>
            <person name="Ratanakhanokchai K."/>
        </authorList>
    </citation>
    <scope>NUCLEOTIDE SEQUENCE [LARGE SCALE GENOMIC DNA]</scope>
    <source>
        <strain evidence="1 2">CT4</strain>
    </source>
</reference>
<dbReference type="KEGG" id="cmah:C1I91_11380"/>
<sequence length="174" mass="20056">MKIIIIGCPGAEKSVLTKRINDFLHYPVLHLDKIYHTGGKSHITRDELVARVSDFAGIHEKWIIDGNYISTLEMRVKLADTVIALNIPSEICVANAYKRAEENIKQGVIRDDMAEGFDYTVSEEFVEFIKSFQMDTMPKIKNILTNFPDKNVKILSNYREVEEFIDILRKEYAE</sequence>
<dbReference type="SUPFAM" id="SSF52540">
    <property type="entry name" value="P-loop containing nucleoside triphosphate hydrolases"/>
    <property type="match status" value="1"/>
</dbReference>
<name>A0A410DSV6_9CLOT</name>
<dbReference type="Proteomes" id="UP000286268">
    <property type="component" value="Chromosome"/>
</dbReference>
<accession>A0A410DSV6</accession>
<dbReference type="InterPro" id="IPR027417">
    <property type="entry name" value="P-loop_NTPase"/>
</dbReference>
<proteinExistence type="predicted"/>
<dbReference type="RefSeq" id="WP_128212984.1">
    <property type="nucleotide sequence ID" value="NZ_CP025746.1"/>
</dbReference>
<dbReference type="InterPro" id="IPR052922">
    <property type="entry name" value="Cytidylate_Kinase-2"/>
</dbReference>
<dbReference type="EMBL" id="CP025746">
    <property type="protein sequence ID" value="QAA32194.1"/>
    <property type="molecule type" value="Genomic_DNA"/>
</dbReference>
<evidence type="ECO:0000313" key="2">
    <source>
        <dbReference type="Proteomes" id="UP000286268"/>
    </source>
</evidence>
<dbReference type="AlphaFoldDB" id="A0A410DSV6"/>
<organism evidence="1 2">
    <name type="scientific">Clostridium manihotivorum</name>
    <dbReference type="NCBI Taxonomy" id="2320868"/>
    <lineage>
        <taxon>Bacteria</taxon>
        <taxon>Bacillati</taxon>
        <taxon>Bacillota</taxon>
        <taxon>Clostridia</taxon>
        <taxon>Eubacteriales</taxon>
        <taxon>Clostridiaceae</taxon>
        <taxon>Clostridium</taxon>
    </lineage>
</organism>